<evidence type="ECO:0000313" key="2">
    <source>
        <dbReference type="Proteomes" id="UP000821845"/>
    </source>
</evidence>
<reference evidence="1" key="1">
    <citation type="submission" date="2020-05" db="EMBL/GenBank/DDBJ databases">
        <title>Large-scale comparative analyses of tick genomes elucidate their genetic diversity and vector capacities.</title>
        <authorList>
            <person name="Jia N."/>
            <person name="Wang J."/>
            <person name="Shi W."/>
            <person name="Du L."/>
            <person name="Sun Y."/>
            <person name="Zhan W."/>
            <person name="Jiang J."/>
            <person name="Wang Q."/>
            <person name="Zhang B."/>
            <person name="Ji P."/>
            <person name="Sakyi L.B."/>
            <person name="Cui X."/>
            <person name="Yuan T."/>
            <person name="Jiang B."/>
            <person name="Yang W."/>
            <person name="Lam T.T.-Y."/>
            <person name="Chang Q."/>
            <person name="Ding S."/>
            <person name="Wang X."/>
            <person name="Zhu J."/>
            <person name="Ruan X."/>
            <person name="Zhao L."/>
            <person name="Wei J."/>
            <person name="Que T."/>
            <person name="Du C."/>
            <person name="Cheng J."/>
            <person name="Dai P."/>
            <person name="Han X."/>
            <person name="Huang E."/>
            <person name="Gao Y."/>
            <person name="Liu J."/>
            <person name="Shao H."/>
            <person name="Ye R."/>
            <person name="Li L."/>
            <person name="Wei W."/>
            <person name="Wang X."/>
            <person name="Wang C."/>
            <person name="Yang T."/>
            <person name="Huo Q."/>
            <person name="Li W."/>
            <person name="Guo W."/>
            <person name="Chen H."/>
            <person name="Zhou L."/>
            <person name="Ni X."/>
            <person name="Tian J."/>
            <person name="Zhou Y."/>
            <person name="Sheng Y."/>
            <person name="Liu T."/>
            <person name="Pan Y."/>
            <person name="Xia L."/>
            <person name="Li J."/>
            <person name="Zhao F."/>
            <person name="Cao W."/>
        </authorList>
    </citation>
    <scope>NUCLEOTIDE SEQUENCE</scope>
    <source>
        <strain evidence="1">Hyas-2018</strain>
    </source>
</reference>
<keyword evidence="2" id="KW-1185">Reference proteome</keyword>
<gene>
    <name evidence="1" type="ORF">HPB50_026226</name>
</gene>
<protein>
    <submittedName>
        <fullName evidence="1">Uncharacterized protein</fullName>
    </submittedName>
</protein>
<comment type="caution">
    <text evidence="1">The sequence shown here is derived from an EMBL/GenBank/DDBJ whole genome shotgun (WGS) entry which is preliminary data.</text>
</comment>
<evidence type="ECO:0000313" key="1">
    <source>
        <dbReference type="EMBL" id="KAH6937258.1"/>
    </source>
</evidence>
<dbReference type="EMBL" id="CM023483">
    <property type="protein sequence ID" value="KAH6937258.1"/>
    <property type="molecule type" value="Genomic_DNA"/>
</dbReference>
<proteinExistence type="predicted"/>
<organism evidence="1 2">
    <name type="scientific">Hyalomma asiaticum</name>
    <name type="common">Tick</name>
    <dbReference type="NCBI Taxonomy" id="266040"/>
    <lineage>
        <taxon>Eukaryota</taxon>
        <taxon>Metazoa</taxon>
        <taxon>Ecdysozoa</taxon>
        <taxon>Arthropoda</taxon>
        <taxon>Chelicerata</taxon>
        <taxon>Arachnida</taxon>
        <taxon>Acari</taxon>
        <taxon>Parasitiformes</taxon>
        <taxon>Ixodida</taxon>
        <taxon>Ixodoidea</taxon>
        <taxon>Ixodidae</taxon>
        <taxon>Hyalomminae</taxon>
        <taxon>Hyalomma</taxon>
    </lineage>
</organism>
<name>A0ACB7SQX0_HYAAI</name>
<accession>A0ACB7SQX0</accession>
<dbReference type="Proteomes" id="UP000821845">
    <property type="component" value="Chromosome 3"/>
</dbReference>
<sequence length="74" mass="8157">MTDVEIVQTATNGGNDGDGNDNHELPREVPTSAEMRHLLRLLRNKVECSGGDDRLMRCVKQLEDAFLGLSTSTK</sequence>